<evidence type="ECO:0000256" key="7">
    <source>
        <dbReference type="ARBA" id="ARBA00022840"/>
    </source>
</evidence>
<evidence type="ECO:0000256" key="1">
    <source>
        <dbReference type="ARBA" id="ARBA00009879"/>
    </source>
</evidence>
<comment type="caution">
    <text evidence="15">The sequence shown here is derived from an EMBL/GenBank/DDBJ whole genome shotgun (WGS) entry which is preliminary data.</text>
</comment>
<keyword evidence="6 15" id="KW-0418">Kinase</keyword>
<keyword evidence="7" id="KW-0067">ATP-binding</keyword>
<evidence type="ECO:0000256" key="2">
    <source>
        <dbReference type="ARBA" id="ARBA00012104"/>
    </source>
</evidence>
<dbReference type="SUPFAM" id="SSF53613">
    <property type="entry name" value="Ribokinase-like"/>
    <property type="match status" value="1"/>
</dbReference>
<evidence type="ECO:0000256" key="10">
    <source>
        <dbReference type="ARBA" id="ARBA00042348"/>
    </source>
</evidence>
<dbReference type="GO" id="GO:0008478">
    <property type="term" value="F:pyridoxal kinase activity"/>
    <property type="evidence" value="ECO:0007669"/>
    <property type="project" value="UniProtKB-EC"/>
</dbReference>
<dbReference type="PANTHER" id="PTHR20858">
    <property type="entry name" value="PHOSPHOMETHYLPYRIMIDINE KINASE"/>
    <property type="match status" value="1"/>
</dbReference>
<evidence type="ECO:0000256" key="13">
    <source>
        <dbReference type="ARBA" id="ARBA00049293"/>
    </source>
</evidence>
<evidence type="ECO:0000256" key="11">
    <source>
        <dbReference type="ARBA" id="ARBA00042396"/>
    </source>
</evidence>
<evidence type="ECO:0000256" key="6">
    <source>
        <dbReference type="ARBA" id="ARBA00022777"/>
    </source>
</evidence>
<comment type="similarity">
    <text evidence="1">Belongs to the ThiD family.</text>
</comment>
<dbReference type="CDD" id="cd01169">
    <property type="entry name" value="HMPP_kinase"/>
    <property type="match status" value="1"/>
</dbReference>
<dbReference type="InterPro" id="IPR029056">
    <property type="entry name" value="Ribokinase-like"/>
</dbReference>
<accession>A0A229UQ60</accession>
<evidence type="ECO:0000256" key="8">
    <source>
        <dbReference type="ARBA" id="ARBA00022842"/>
    </source>
</evidence>
<evidence type="ECO:0000259" key="14">
    <source>
        <dbReference type="Pfam" id="PF08543"/>
    </source>
</evidence>
<dbReference type="FunFam" id="3.40.1190.20:FF:000003">
    <property type="entry name" value="Phosphomethylpyrimidine kinase ThiD"/>
    <property type="match status" value="1"/>
</dbReference>
<dbReference type="AlphaFoldDB" id="A0A229UQ60"/>
<dbReference type="NCBIfam" id="NF009077">
    <property type="entry name" value="PRK12412.1"/>
    <property type="match status" value="1"/>
</dbReference>
<dbReference type="Proteomes" id="UP000215509">
    <property type="component" value="Unassembled WGS sequence"/>
</dbReference>
<dbReference type="Gene3D" id="3.40.1190.20">
    <property type="match status" value="1"/>
</dbReference>
<evidence type="ECO:0000256" key="4">
    <source>
        <dbReference type="ARBA" id="ARBA00022723"/>
    </source>
</evidence>
<dbReference type="GO" id="GO:0005524">
    <property type="term" value="F:ATP binding"/>
    <property type="evidence" value="ECO:0007669"/>
    <property type="project" value="UniProtKB-KW"/>
</dbReference>
<dbReference type="Pfam" id="PF08543">
    <property type="entry name" value="Phos_pyr_kin"/>
    <property type="match status" value="1"/>
</dbReference>
<organism evidence="15 16">
    <name type="scientific">Paenibacillus rigui</name>
    <dbReference type="NCBI Taxonomy" id="554312"/>
    <lineage>
        <taxon>Bacteria</taxon>
        <taxon>Bacillati</taxon>
        <taxon>Bacillota</taxon>
        <taxon>Bacilli</taxon>
        <taxon>Bacillales</taxon>
        <taxon>Paenibacillaceae</taxon>
        <taxon>Paenibacillus</taxon>
    </lineage>
</organism>
<keyword evidence="8" id="KW-0460">Magnesium</keyword>
<name>A0A229UQ60_9BACL</name>
<dbReference type="GO" id="GO:0046872">
    <property type="term" value="F:metal ion binding"/>
    <property type="evidence" value="ECO:0007669"/>
    <property type="project" value="UniProtKB-KW"/>
</dbReference>
<comment type="catalytic activity">
    <reaction evidence="13">
        <text>pyridoxal + ATP = pyridoxal 5'-phosphate + ADP + H(+)</text>
        <dbReference type="Rhea" id="RHEA:10224"/>
        <dbReference type="ChEBI" id="CHEBI:15378"/>
        <dbReference type="ChEBI" id="CHEBI:17310"/>
        <dbReference type="ChEBI" id="CHEBI:30616"/>
        <dbReference type="ChEBI" id="CHEBI:456216"/>
        <dbReference type="ChEBI" id="CHEBI:597326"/>
        <dbReference type="EC" id="2.7.1.35"/>
    </reaction>
</comment>
<evidence type="ECO:0000256" key="12">
    <source>
        <dbReference type="ARBA" id="ARBA00042531"/>
    </source>
</evidence>
<keyword evidence="3" id="KW-0808">Transferase</keyword>
<proteinExistence type="inferred from homology"/>
<dbReference type="GO" id="GO:0005829">
    <property type="term" value="C:cytosol"/>
    <property type="evidence" value="ECO:0007669"/>
    <property type="project" value="TreeGrafter"/>
</dbReference>
<dbReference type="PANTHER" id="PTHR20858:SF19">
    <property type="entry name" value="PYRIDOXINE KINASE"/>
    <property type="match status" value="1"/>
</dbReference>
<dbReference type="InterPro" id="IPR004399">
    <property type="entry name" value="HMP/HMP-P_kinase_dom"/>
</dbReference>
<keyword evidence="4" id="KW-0479">Metal-binding</keyword>
<dbReference type="NCBIfam" id="TIGR00097">
    <property type="entry name" value="HMP-P_kinase"/>
    <property type="match status" value="1"/>
</dbReference>
<evidence type="ECO:0000313" key="16">
    <source>
        <dbReference type="Proteomes" id="UP000215509"/>
    </source>
</evidence>
<dbReference type="OrthoDB" id="9810880at2"/>
<evidence type="ECO:0000256" key="5">
    <source>
        <dbReference type="ARBA" id="ARBA00022741"/>
    </source>
</evidence>
<dbReference type="EMBL" id="NMQW01000019">
    <property type="protein sequence ID" value="OXM85687.1"/>
    <property type="molecule type" value="Genomic_DNA"/>
</dbReference>
<dbReference type="InterPro" id="IPR013749">
    <property type="entry name" value="PM/HMP-P_kinase-1"/>
</dbReference>
<feature type="domain" description="Pyridoxamine kinase/Phosphomethylpyrimidine kinase" evidence="14">
    <location>
        <begin position="13"/>
        <end position="260"/>
    </location>
</feature>
<evidence type="ECO:0000256" key="9">
    <source>
        <dbReference type="ARBA" id="ARBA00042307"/>
    </source>
</evidence>
<gene>
    <name evidence="15" type="primary">thiD</name>
    <name evidence="15" type="ORF">CF651_14015</name>
</gene>
<dbReference type="GO" id="GO:0008902">
    <property type="term" value="F:hydroxymethylpyrimidine kinase activity"/>
    <property type="evidence" value="ECO:0007669"/>
    <property type="project" value="TreeGrafter"/>
</dbReference>
<dbReference type="GO" id="GO:0009228">
    <property type="term" value="P:thiamine biosynthetic process"/>
    <property type="evidence" value="ECO:0007669"/>
    <property type="project" value="InterPro"/>
</dbReference>
<reference evidence="15 16" key="1">
    <citation type="submission" date="2017-07" db="EMBL/GenBank/DDBJ databases">
        <title>Genome sequencing and assembly of Paenibacillus rigui.</title>
        <authorList>
            <person name="Mayilraj S."/>
        </authorList>
    </citation>
    <scope>NUCLEOTIDE SEQUENCE [LARGE SCALE GENOMIC DNA]</scope>
    <source>
        <strain evidence="15 16">JCM 16352</strain>
    </source>
</reference>
<evidence type="ECO:0000313" key="15">
    <source>
        <dbReference type="EMBL" id="OXM85687.1"/>
    </source>
</evidence>
<dbReference type="NCBIfam" id="NF009259">
    <property type="entry name" value="PRK12616.1"/>
    <property type="match status" value="1"/>
</dbReference>
<keyword evidence="16" id="KW-1185">Reference proteome</keyword>
<protein>
    <recommendedName>
        <fullName evidence="2">pyridoxal kinase</fullName>
        <ecNumber evidence="2">2.7.1.35</ecNumber>
    </recommendedName>
    <alternativeName>
        <fullName evidence="10">PN/PL/PM kinase</fullName>
    </alternativeName>
    <alternativeName>
        <fullName evidence="11">Pyridoxal kinase</fullName>
    </alternativeName>
    <alternativeName>
        <fullName evidence="9">Pyridoxamine kinase</fullName>
    </alternativeName>
    <alternativeName>
        <fullName evidence="12">Vitamin B6 kinase</fullName>
    </alternativeName>
</protein>
<sequence>MSLKKVLTIAGSDTSGGAGIQADLKTFQERDVYGMTVLTTVVTMDPFNGWSHGVFPIALSTVEEQLKTVLDGIGIDAMKTGMLGSVELIELVAHTIKSKGLQRIVIDPVMVCKGNDEALHPESTVALRELLVPLADVVTPNLFEAAQLADTSPIRTLEDMKEAARIIRETGVSYVLIKGGAKLEHPQAVDLLYDGTTFELFESDKISTGYTHGAGCTYSAAVTAELAKGSEVKEAVRTAKAFISEAIRHGFPINSFVGPTMHSAYRKAQG</sequence>
<dbReference type="EC" id="2.7.1.35" evidence="2"/>
<evidence type="ECO:0000256" key="3">
    <source>
        <dbReference type="ARBA" id="ARBA00022679"/>
    </source>
</evidence>
<dbReference type="RefSeq" id="WP_094015492.1">
    <property type="nucleotide sequence ID" value="NZ_NMQW01000019.1"/>
</dbReference>
<keyword evidence="5" id="KW-0547">Nucleotide-binding</keyword>
<dbReference type="GO" id="GO:0008972">
    <property type="term" value="F:phosphomethylpyrimidine kinase activity"/>
    <property type="evidence" value="ECO:0007669"/>
    <property type="project" value="InterPro"/>
</dbReference>